<gene>
    <name evidence="2" type="ORF">V7S43_017904</name>
</gene>
<evidence type="ECO:0000313" key="3">
    <source>
        <dbReference type="Proteomes" id="UP001632037"/>
    </source>
</evidence>
<feature type="region of interest" description="Disordered" evidence="1">
    <location>
        <begin position="186"/>
        <end position="272"/>
    </location>
</feature>
<dbReference type="AlphaFoldDB" id="A0ABD3EW58"/>
<protein>
    <submittedName>
        <fullName evidence="2">Uncharacterized protein</fullName>
    </submittedName>
</protein>
<feature type="compositionally biased region" description="Low complexity" evidence="1">
    <location>
        <begin position="189"/>
        <end position="198"/>
    </location>
</feature>
<comment type="caution">
    <text evidence="2">The sequence shown here is derived from an EMBL/GenBank/DDBJ whole genome shotgun (WGS) entry which is preliminary data.</text>
</comment>
<feature type="compositionally biased region" description="Basic and acidic residues" evidence="1">
    <location>
        <begin position="10"/>
        <end position="19"/>
    </location>
</feature>
<keyword evidence="3" id="KW-1185">Reference proteome</keyword>
<dbReference type="Proteomes" id="UP001632037">
    <property type="component" value="Unassembled WGS sequence"/>
</dbReference>
<accession>A0ABD3EW58</accession>
<feature type="compositionally biased region" description="Low complexity" evidence="1">
    <location>
        <begin position="27"/>
        <end position="48"/>
    </location>
</feature>
<name>A0ABD3EW58_9STRA</name>
<reference evidence="2 3" key="1">
    <citation type="submission" date="2024-09" db="EMBL/GenBank/DDBJ databases">
        <title>Genome sequencing and assembly of Phytophthora oleae, isolate VK10A, causative agent of rot of olive drupes.</title>
        <authorList>
            <person name="Conti Taguali S."/>
            <person name="Riolo M."/>
            <person name="La Spada F."/>
            <person name="Cacciola S.O."/>
            <person name="Dionisio G."/>
        </authorList>
    </citation>
    <scope>NUCLEOTIDE SEQUENCE [LARGE SCALE GENOMIC DNA]</scope>
    <source>
        <strain evidence="2 3">VK10A</strain>
    </source>
</reference>
<evidence type="ECO:0000256" key="1">
    <source>
        <dbReference type="SAM" id="MobiDB-lite"/>
    </source>
</evidence>
<dbReference type="EMBL" id="JBIMZQ010000067">
    <property type="protein sequence ID" value="KAL3657244.1"/>
    <property type="molecule type" value="Genomic_DNA"/>
</dbReference>
<evidence type="ECO:0000313" key="2">
    <source>
        <dbReference type="EMBL" id="KAL3657244.1"/>
    </source>
</evidence>
<feature type="region of interest" description="Disordered" evidence="1">
    <location>
        <begin position="1"/>
        <end position="48"/>
    </location>
</feature>
<sequence length="272" mass="29417">MPTSSKKLLRTVDPRERQRIATPLNSARTTPANTTPAVTRTPAPTPVITRTPAHELQDANTSPHSRPQGQVQSPPLARVLFPDLRDVDAISARGVSQRLIATSSCHTAPTRTGSPAPPIVSRVSDEIRRQTLLADNTVDTLAAELDTVALNNRQLDEYLEHFNWEEIGDYGDEATVGTWSSILNTPRISTSSSSNGSGDADPNTGADENARNAAEDTTTQFTTTRIGSHADPIPAPNRQPYPQNNDPSFPQEKRLSGIRSRKTSLGSLVVDD</sequence>
<organism evidence="2 3">
    <name type="scientific">Phytophthora oleae</name>
    <dbReference type="NCBI Taxonomy" id="2107226"/>
    <lineage>
        <taxon>Eukaryota</taxon>
        <taxon>Sar</taxon>
        <taxon>Stramenopiles</taxon>
        <taxon>Oomycota</taxon>
        <taxon>Peronosporomycetes</taxon>
        <taxon>Peronosporales</taxon>
        <taxon>Peronosporaceae</taxon>
        <taxon>Phytophthora</taxon>
    </lineage>
</organism>
<proteinExistence type="predicted"/>